<sequence length="100" mass="10327">MGGRGAAAEGRNMSWLLSQQLLEATAAAAKAAKQGSSRGLGGCCVADKGFWWWQLAAGGVGRCWLATEMAVHADGVLLTAGAGLIVGEKKIKNAFLVFSF</sequence>
<reference evidence="1" key="1">
    <citation type="journal article" date="2013" name="J. Plant Res.">
        <title>Effect of fungi and light on seed germination of three Opuntia species from semiarid lands of central Mexico.</title>
        <authorList>
            <person name="Delgado-Sanchez P."/>
            <person name="Jimenez-Bremont J.F."/>
            <person name="Guerrero-Gonzalez Mde L."/>
            <person name="Flores J."/>
        </authorList>
    </citation>
    <scope>NUCLEOTIDE SEQUENCE</scope>
    <source>
        <tissue evidence="1">Cladode</tissue>
    </source>
</reference>
<dbReference type="EMBL" id="GISG01130773">
    <property type="protein sequence ID" value="MBA4643000.1"/>
    <property type="molecule type" value="Transcribed_RNA"/>
</dbReference>
<evidence type="ECO:0000313" key="1">
    <source>
        <dbReference type="EMBL" id="MBA4643000.1"/>
    </source>
</evidence>
<reference evidence="1" key="2">
    <citation type="submission" date="2020-07" db="EMBL/GenBank/DDBJ databases">
        <authorList>
            <person name="Vera ALvarez R."/>
            <person name="Arias-Moreno D.M."/>
            <person name="Jimenez-Jacinto V."/>
            <person name="Jimenez-Bremont J.F."/>
            <person name="Swaminathan K."/>
            <person name="Moose S.P."/>
            <person name="Guerrero-Gonzalez M.L."/>
            <person name="Marino-Ramirez L."/>
            <person name="Landsman D."/>
            <person name="Rodriguez-Kessler M."/>
            <person name="Delgado-Sanchez P."/>
        </authorList>
    </citation>
    <scope>NUCLEOTIDE SEQUENCE</scope>
    <source>
        <tissue evidence="1">Cladode</tissue>
    </source>
</reference>
<name>A0A7C9DGX1_OPUST</name>
<protein>
    <submittedName>
        <fullName evidence="1">Uncharacterized protein</fullName>
    </submittedName>
</protein>
<proteinExistence type="predicted"/>
<organism evidence="1">
    <name type="scientific">Opuntia streptacantha</name>
    <name type="common">Prickly pear cactus</name>
    <name type="synonym">Opuntia cardona</name>
    <dbReference type="NCBI Taxonomy" id="393608"/>
    <lineage>
        <taxon>Eukaryota</taxon>
        <taxon>Viridiplantae</taxon>
        <taxon>Streptophyta</taxon>
        <taxon>Embryophyta</taxon>
        <taxon>Tracheophyta</taxon>
        <taxon>Spermatophyta</taxon>
        <taxon>Magnoliopsida</taxon>
        <taxon>eudicotyledons</taxon>
        <taxon>Gunneridae</taxon>
        <taxon>Pentapetalae</taxon>
        <taxon>Caryophyllales</taxon>
        <taxon>Cactineae</taxon>
        <taxon>Cactaceae</taxon>
        <taxon>Opuntioideae</taxon>
        <taxon>Opuntia</taxon>
    </lineage>
</organism>
<dbReference type="AlphaFoldDB" id="A0A7C9DGX1"/>
<dbReference type="EMBL" id="GISG01130774">
    <property type="protein sequence ID" value="MBA4643001.1"/>
    <property type="molecule type" value="Transcribed_RNA"/>
</dbReference>
<dbReference type="EMBL" id="GISG01130772">
    <property type="protein sequence ID" value="MBA4642999.1"/>
    <property type="molecule type" value="Transcribed_RNA"/>
</dbReference>
<accession>A0A7C9DGX1</accession>